<dbReference type="EMBL" id="JARK01001403">
    <property type="protein sequence ID" value="EYC08119.1"/>
    <property type="molecule type" value="Genomic_DNA"/>
</dbReference>
<sequence>MYLFSLTSIYNDLEKLVKSVDMRRFDSIPLRVLSTIYDEAVGLPASNNPVNEESYRECVEAAAVFQEFAQGYFDSNQRQEVAHALRNMSYLGPDRLQNVPVEKMHAQFLSVLRALKANERKLIDLHKWRVSTINEMPFLETVIEVEFGRLRDEYFVPQLKAALLVRQGELVSVSLGSPREILWATVML</sequence>
<keyword evidence="2" id="KW-1185">Reference proteome</keyword>
<evidence type="ECO:0000313" key="1">
    <source>
        <dbReference type="EMBL" id="EYC08119.1"/>
    </source>
</evidence>
<proteinExistence type="predicted"/>
<gene>
    <name evidence="1" type="primary">Acey_s0067.g126</name>
    <name evidence="1" type="ORF">Y032_0067g126</name>
</gene>
<protein>
    <submittedName>
        <fullName evidence="1">Uncharacterized protein</fullName>
    </submittedName>
</protein>
<evidence type="ECO:0000313" key="2">
    <source>
        <dbReference type="Proteomes" id="UP000024635"/>
    </source>
</evidence>
<dbReference type="OrthoDB" id="10501127at2759"/>
<comment type="caution">
    <text evidence="1">The sequence shown here is derived from an EMBL/GenBank/DDBJ whole genome shotgun (WGS) entry which is preliminary data.</text>
</comment>
<dbReference type="Proteomes" id="UP000024635">
    <property type="component" value="Unassembled WGS sequence"/>
</dbReference>
<accession>A0A016TYK3</accession>
<reference evidence="2" key="1">
    <citation type="journal article" date="2015" name="Nat. Genet.">
        <title>The genome and transcriptome of the zoonotic hookworm Ancylostoma ceylanicum identify infection-specific gene families.</title>
        <authorList>
            <person name="Schwarz E.M."/>
            <person name="Hu Y."/>
            <person name="Antoshechkin I."/>
            <person name="Miller M.M."/>
            <person name="Sternberg P.W."/>
            <person name="Aroian R.V."/>
        </authorList>
    </citation>
    <scope>NUCLEOTIDE SEQUENCE</scope>
    <source>
        <strain evidence="2">HY135</strain>
    </source>
</reference>
<organism evidence="1 2">
    <name type="scientific">Ancylostoma ceylanicum</name>
    <dbReference type="NCBI Taxonomy" id="53326"/>
    <lineage>
        <taxon>Eukaryota</taxon>
        <taxon>Metazoa</taxon>
        <taxon>Ecdysozoa</taxon>
        <taxon>Nematoda</taxon>
        <taxon>Chromadorea</taxon>
        <taxon>Rhabditida</taxon>
        <taxon>Rhabditina</taxon>
        <taxon>Rhabditomorpha</taxon>
        <taxon>Strongyloidea</taxon>
        <taxon>Ancylostomatidae</taxon>
        <taxon>Ancylostomatinae</taxon>
        <taxon>Ancylostoma</taxon>
    </lineage>
</organism>
<dbReference type="AlphaFoldDB" id="A0A016TYK3"/>
<name>A0A016TYK3_9BILA</name>